<accession>A0A0A9EHN8</accession>
<organism evidence="2">
    <name type="scientific">Arundo donax</name>
    <name type="common">Giant reed</name>
    <name type="synonym">Donax arundinaceus</name>
    <dbReference type="NCBI Taxonomy" id="35708"/>
    <lineage>
        <taxon>Eukaryota</taxon>
        <taxon>Viridiplantae</taxon>
        <taxon>Streptophyta</taxon>
        <taxon>Embryophyta</taxon>
        <taxon>Tracheophyta</taxon>
        <taxon>Spermatophyta</taxon>
        <taxon>Magnoliopsida</taxon>
        <taxon>Liliopsida</taxon>
        <taxon>Poales</taxon>
        <taxon>Poaceae</taxon>
        <taxon>PACMAD clade</taxon>
        <taxon>Arundinoideae</taxon>
        <taxon>Arundineae</taxon>
        <taxon>Arundo</taxon>
    </lineage>
</organism>
<sequence length="41" mass="4711">MIHTSECDLCIFFLALVHSVQVLAKISNNNNNNKIFQYQIS</sequence>
<dbReference type="AlphaFoldDB" id="A0A0A9EHN8"/>
<feature type="signal peptide" evidence="1">
    <location>
        <begin position="1"/>
        <end position="24"/>
    </location>
</feature>
<evidence type="ECO:0000256" key="1">
    <source>
        <dbReference type="SAM" id="SignalP"/>
    </source>
</evidence>
<reference evidence="2" key="2">
    <citation type="journal article" date="2015" name="Data Brief">
        <title>Shoot transcriptome of the giant reed, Arundo donax.</title>
        <authorList>
            <person name="Barrero R.A."/>
            <person name="Guerrero F.D."/>
            <person name="Moolhuijzen P."/>
            <person name="Goolsby J.A."/>
            <person name="Tidwell J."/>
            <person name="Bellgard S.E."/>
            <person name="Bellgard M.I."/>
        </authorList>
    </citation>
    <scope>NUCLEOTIDE SEQUENCE</scope>
    <source>
        <tissue evidence="2">Shoot tissue taken approximately 20 cm above the soil surface</tissue>
    </source>
</reference>
<dbReference type="EMBL" id="GBRH01198314">
    <property type="protein sequence ID" value="JAD99581.1"/>
    <property type="molecule type" value="Transcribed_RNA"/>
</dbReference>
<protein>
    <submittedName>
        <fullName evidence="2">Uncharacterized protein</fullName>
    </submittedName>
</protein>
<name>A0A0A9EHN8_ARUDO</name>
<feature type="chain" id="PRO_5002064332" evidence="1">
    <location>
        <begin position="25"/>
        <end position="41"/>
    </location>
</feature>
<reference evidence="2" key="1">
    <citation type="submission" date="2014-09" db="EMBL/GenBank/DDBJ databases">
        <authorList>
            <person name="Magalhaes I.L.F."/>
            <person name="Oliveira U."/>
            <person name="Santos F.R."/>
            <person name="Vidigal T.H.D.A."/>
            <person name="Brescovit A.D."/>
            <person name="Santos A.J."/>
        </authorList>
    </citation>
    <scope>NUCLEOTIDE SEQUENCE</scope>
    <source>
        <tissue evidence="2">Shoot tissue taken approximately 20 cm above the soil surface</tissue>
    </source>
</reference>
<proteinExistence type="predicted"/>
<keyword evidence="1" id="KW-0732">Signal</keyword>
<evidence type="ECO:0000313" key="2">
    <source>
        <dbReference type="EMBL" id="JAD99581.1"/>
    </source>
</evidence>